<dbReference type="GO" id="GO:0016787">
    <property type="term" value="F:hydrolase activity"/>
    <property type="evidence" value="ECO:0007669"/>
    <property type="project" value="UniProtKB-KW"/>
</dbReference>
<keyword evidence="6" id="KW-1185">Reference proteome</keyword>
<dbReference type="Pfam" id="PF02721">
    <property type="entry name" value="DUF223"/>
    <property type="match status" value="1"/>
</dbReference>
<evidence type="ECO:0000259" key="4">
    <source>
        <dbReference type="Pfam" id="PF21530"/>
    </source>
</evidence>
<feature type="domain" description="DNA helicase Pif1-like DEAD-box helicase" evidence="3">
    <location>
        <begin position="5"/>
        <end position="84"/>
    </location>
</feature>
<dbReference type="EMBL" id="JANJYJ010000005">
    <property type="protein sequence ID" value="KAK3211140.1"/>
    <property type="molecule type" value="Genomic_DNA"/>
</dbReference>
<protein>
    <recommendedName>
        <fullName evidence="1">ATP-dependent DNA helicase</fullName>
        <ecNumber evidence="1">5.6.2.3</ecNumber>
    </recommendedName>
</protein>
<dbReference type="InterPro" id="IPR012340">
    <property type="entry name" value="NA-bd_OB-fold"/>
</dbReference>
<name>A0AAE0ABZ4_9ROSI</name>
<feature type="domain" description="Replication protein A 70 kDa DNA-binding subunit B/D first OB fold" evidence="2">
    <location>
        <begin position="291"/>
        <end position="350"/>
    </location>
</feature>
<organism evidence="5 6">
    <name type="scientific">Dipteronia sinensis</name>
    <dbReference type="NCBI Taxonomy" id="43782"/>
    <lineage>
        <taxon>Eukaryota</taxon>
        <taxon>Viridiplantae</taxon>
        <taxon>Streptophyta</taxon>
        <taxon>Embryophyta</taxon>
        <taxon>Tracheophyta</taxon>
        <taxon>Spermatophyta</taxon>
        <taxon>Magnoliopsida</taxon>
        <taxon>eudicotyledons</taxon>
        <taxon>Gunneridae</taxon>
        <taxon>Pentapetalae</taxon>
        <taxon>rosids</taxon>
        <taxon>malvids</taxon>
        <taxon>Sapindales</taxon>
        <taxon>Sapindaceae</taxon>
        <taxon>Hippocastanoideae</taxon>
        <taxon>Acereae</taxon>
        <taxon>Dipteronia</taxon>
    </lineage>
</organism>
<dbReference type="InterPro" id="IPR049163">
    <property type="entry name" value="Pif1-like_2B_dom"/>
</dbReference>
<keyword evidence="1" id="KW-0347">Helicase</keyword>
<evidence type="ECO:0000313" key="6">
    <source>
        <dbReference type="Proteomes" id="UP001281410"/>
    </source>
</evidence>
<dbReference type="PANTHER" id="PTHR10492:SF57">
    <property type="entry name" value="ATP-DEPENDENT DNA HELICASE"/>
    <property type="match status" value="1"/>
</dbReference>
<dbReference type="GO" id="GO:0006281">
    <property type="term" value="P:DNA repair"/>
    <property type="evidence" value="ECO:0007669"/>
    <property type="project" value="UniProtKB-KW"/>
</dbReference>
<proteinExistence type="inferred from homology"/>
<dbReference type="InterPro" id="IPR010285">
    <property type="entry name" value="DNA_helicase_pif1-like_DEAD"/>
</dbReference>
<dbReference type="GO" id="GO:0000723">
    <property type="term" value="P:telomere maintenance"/>
    <property type="evidence" value="ECO:0007669"/>
    <property type="project" value="InterPro"/>
</dbReference>
<dbReference type="AlphaFoldDB" id="A0AAE0ABZ4"/>
<evidence type="ECO:0000259" key="2">
    <source>
        <dbReference type="Pfam" id="PF02721"/>
    </source>
</evidence>
<accession>A0AAE0ABZ4</accession>
<comment type="caution">
    <text evidence="5">The sequence shown here is derived from an EMBL/GenBank/DDBJ whole genome shotgun (WGS) entry which is preliminary data.</text>
</comment>
<dbReference type="InterPro" id="IPR003871">
    <property type="entry name" value="RFA1B/D_OB_1st"/>
</dbReference>
<dbReference type="Gene3D" id="2.40.50.140">
    <property type="entry name" value="Nucleic acid-binding proteins"/>
    <property type="match status" value="1"/>
</dbReference>
<keyword evidence="1" id="KW-0233">DNA recombination</keyword>
<evidence type="ECO:0000256" key="1">
    <source>
        <dbReference type="RuleBase" id="RU363044"/>
    </source>
</evidence>
<dbReference type="PANTHER" id="PTHR10492">
    <property type="match status" value="1"/>
</dbReference>
<keyword evidence="1" id="KW-0234">DNA repair</keyword>
<comment type="catalytic activity">
    <reaction evidence="1">
        <text>ATP + H2O = ADP + phosphate + H(+)</text>
        <dbReference type="Rhea" id="RHEA:13065"/>
        <dbReference type="ChEBI" id="CHEBI:15377"/>
        <dbReference type="ChEBI" id="CHEBI:15378"/>
        <dbReference type="ChEBI" id="CHEBI:30616"/>
        <dbReference type="ChEBI" id="CHEBI:43474"/>
        <dbReference type="ChEBI" id="CHEBI:456216"/>
        <dbReference type="EC" id="5.6.2.3"/>
    </reaction>
</comment>
<evidence type="ECO:0000313" key="5">
    <source>
        <dbReference type="EMBL" id="KAK3211140.1"/>
    </source>
</evidence>
<dbReference type="Proteomes" id="UP001281410">
    <property type="component" value="Unassembled WGS sequence"/>
</dbReference>
<dbReference type="GO" id="GO:0006310">
    <property type="term" value="P:DNA recombination"/>
    <property type="evidence" value="ECO:0007669"/>
    <property type="project" value="UniProtKB-KW"/>
</dbReference>
<keyword evidence="1" id="KW-0067">ATP-binding</keyword>
<evidence type="ECO:0000259" key="3">
    <source>
        <dbReference type="Pfam" id="PF05970"/>
    </source>
</evidence>
<comment type="similarity">
    <text evidence="1">Belongs to the helicase family.</text>
</comment>
<dbReference type="GO" id="GO:0043139">
    <property type="term" value="F:5'-3' DNA helicase activity"/>
    <property type="evidence" value="ECO:0007669"/>
    <property type="project" value="UniProtKB-EC"/>
</dbReference>
<sequence>MRFNDVNSNDKPFGGITVLLGSDFRQTLSVVLKGRKEDVVQASINKSHIWKPCQLFVLTENMRIKDSMSFTEWVLALGDGKLPTVSLEGEDDSCWIKIPDDLLIPDSDDHVASVVLNTYLDLVNRYKDLEYLRNRGILTPTNQTVDKINSYVLNVISGDITTYLSSDSICKASGKVFDQDMMFLVEFLSSLKFLGLSNHELHLKIGIPIILLRNINPSACLCNGTRLVVTQLASLVIEGRIITGTNIGTKVFIPRIIMSSADPKWPFVLLRRQFPVCPSFSMTINKSQAYNQGDHIHATIQKFLIHKFTNLVDEGKIYSVQNFKVIDKNGNYMPVSHQYKLLLLPTTTIKELRGDYS</sequence>
<dbReference type="SUPFAM" id="SSF52540">
    <property type="entry name" value="P-loop containing nucleoside triphosphate hydrolases"/>
    <property type="match status" value="1"/>
</dbReference>
<dbReference type="CDD" id="cd04480">
    <property type="entry name" value="RPA1_DBD_A_like"/>
    <property type="match status" value="1"/>
</dbReference>
<keyword evidence="1" id="KW-0227">DNA damage</keyword>
<keyword evidence="1" id="KW-0378">Hydrolase</keyword>
<dbReference type="InterPro" id="IPR027417">
    <property type="entry name" value="P-loop_NTPase"/>
</dbReference>
<dbReference type="GO" id="GO:0005524">
    <property type="term" value="F:ATP binding"/>
    <property type="evidence" value="ECO:0007669"/>
    <property type="project" value="UniProtKB-KW"/>
</dbReference>
<dbReference type="Pfam" id="PF05970">
    <property type="entry name" value="PIF1"/>
    <property type="match status" value="1"/>
</dbReference>
<dbReference type="EC" id="5.6.2.3" evidence="1"/>
<comment type="cofactor">
    <cofactor evidence="1">
        <name>Mg(2+)</name>
        <dbReference type="ChEBI" id="CHEBI:18420"/>
    </cofactor>
</comment>
<reference evidence="5" key="1">
    <citation type="journal article" date="2023" name="Plant J.">
        <title>Genome sequences and population genomics provide insights into the demographic history, inbreeding, and mutation load of two 'living fossil' tree species of Dipteronia.</title>
        <authorList>
            <person name="Feng Y."/>
            <person name="Comes H.P."/>
            <person name="Chen J."/>
            <person name="Zhu S."/>
            <person name="Lu R."/>
            <person name="Zhang X."/>
            <person name="Li P."/>
            <person name="Qiu J."/>
            <person name="Olsen K.M."/>
            <person name="Qiu Y."/>
        </authorList>
    </citation>
    <scope>NUCLEOTIDE SEQUENCE</scope>
    <source>
        <strain evidence="5">NBL</strain>
    </source>
</reference>
<keyword evidence="1" id="KW-0547">Nucleotide-binding</keyword>
<feature type="domain" description="DNA helicase Pif1-like 2B" evidence="4">
    <location>
        <begin position="186"/>
        <end position="232"/>
    </location>
</feature>
<gene>
    <name evidence="5" type="ORF">Dsin_015846</name>
</gene>
<dbReference type="Pfam" id="PF21530">
    <property type="entry name" value="Pif1_2B_dom"/>
    <property type="match status" value="1"/>
</dbReference>